<keyword evidence="3" id="KW-1185">Reference proteome</keyword>
<gene>
    <name evidence="2" type="ORF">J40TS1_06110</name>
</gene>
<feature type="region of interest" description="Disordered" evidence="1">
    <location>
        <begin position="1"/>
        <end position="131"/>
    </location>
</feature>
<protein>
    <recommendedName>
        <fullName evidence="4">Collagen-like protein</fullName>
    </recommendedName>
</protein>
<comment type="caution">
    <text evidence="2">The sequence shown here is derived from an EMBL/GenBank/DDBJ whole genome shotgun (WGS) entry which is preliminary data.</text>
</comment>
<dbReference type="EMBL" id="BOSE01000001">
    <property type="protein sequence ID" value="GIP14969.1"/>
    <property type="molecule type" value="Genomic_DNA"/>
</dbReference>
<dbReference type="PANTHER" id="PTHR24637">
    <property type="entry name" value="COLLAGEN"/>
    <property type="match status" value="1"/>
</dbReference>
<sequence length="275" mass="27537">MTIDDGQLQAQQEVGPTGPTGPTGPRALNGQNGFNGATGPTGPTGTGPTGPTGVPGPMGPSGTGPTGSQGPTGASGLTGPSGTGPTGVPGPTGPAGSQGPQGNEGPTGPSGSQGPTGSAGPTGPAGLSPGFAQFMNMQTLTPVDTQIYVSGFNTTSNPVYGNLISIDSSGTIFHLAPNHMYLVNYQVTLRLIEQDYIVFYLLLSTDQQNWEWHPEGTSAAVFTPNGNFIELNMSGSAIISGGQYMQLYGTLNTDSTSLLPTSTGPSALINIVALT</sequence>
<accession>A0A919YMU1</accession>
<dbReference type="RefSeq" id="WP_213513142.1">
    <property type="nucleotide sequence ID" value="NZ_BOSE01000001.1"/>
</dbReference>
<reference evidence="2" key="1">
    <citation type="submission" date="2021-03" db="EMBL/GenBank/DDBJ databases">
        <title>Antimicrobial resistance genes in bacteria isolated from Japanese honey, and their potential for conferring macrolide and lincosamide resistance in the American foulbrood pathogen Paenibacillus larvae.</title>
        <authorList>
            <person name="Okamoto M."/>
            <person name="Kumagai M."/>
            <person name="Kanamori H."/>
            <person name="Takamatsu D."/>
        </authorList>
    </citation>
    <scope>NUCLEOTIDE SEQUENCE</scope>
    <source>
        <strain evidence="2">J40TS1</strain>
    </source>
</reference>
<evidence type="ECO:0000313" key="3">
    <source>
        <dbReference type="Proteomes" id="UP000683139"/>
    </source>
</evidence>
<dbReference type="AlphaFoldDB" id="A0A919YMU1"/>
<dbReference type="Proteomes" id="UP000683139">
    <property type="component" value="Unassembled WGS sequence"/>
</dbReference>
<evidence type="ECO:0000313" key="2">
    <source>
        <dbReference type="EMBL" id="GIP14969.1"/>
    </source>
</evidence>
<proteinExistence type="predicted"/>
<name>A0A919YMU1_9BACL</name>
<organism evidence="2 3">
    <name type="scientific">Paenibacillus montaniterrae</name>
    <dbReference type="NCBI Taxonomy" id="429341"/>
    <lineage>
        <taxon>Bacteria</taxon>
        <taxon>Bacillati</taxon>
        <taxon>Bacillota</taxon>
        <taxon>Bacilli</taxon>
        <taxon>Bacillales</taxon>
        <taxon>Paenibacillaceae</taxon>
        <taxon>Paenibacillus</taxon>
    </lineage>
</organism>
<feature type="compositionally biased region" description="Low complexity" evidence="1">
    <location>
        <begin position="106"/>
        <end position="130"/>
    </location>
</feature>
<evidence type="ECO:0000256" key="1">
    <source>
        <dbReference type="SAM" id="MobiDB-lite"/>
    </source>
</evidence>
<dbReference type="PANTHER" id="PTHR24637:SF422">
    <property type="entry name" value="COLLAGEN IV NC1 DOMAIN-CONTAINING PROTEIN"/>
    <property type="match status" value="1"/>
</dbReference>
<evidence type="ECO:0008006" key="4">
    <source>
        <dbReference type="Google" id="ProtNLM"/>
    </source>
</evidence>
<feature type="compositionally biased region" description="Low complexity" evidence="1">
    <location>
        <begin position="68"/>
        <end position="78"/>
    </location>
</feature>